<feature type="transmembrane region" description="Helical" evidence="1">
    <location>
        <begin position="31"/>
        <end position="52"/>
    </location>
</feature>
<keyword evidence="1" id="KW-0812">Transmembrane</keyword>
<keyword evidence="1" id="KW-0472">Membrane</keyword>
<reference evidence="3" key="1">
    <citation type="submission" date="2020-07" db="EMBL/GenBank/DDBJ databases">
        <title>Huge and variable diversity of episymbiotic CPR bacteria and DPANN archaea in groundwater ecosystems.</title>
        <authorList>
            <person name="He C.Y."/>
            <person name="Keren R."/>
            <person name="Whittaker M."/>
            <person name="Farag I.F."/>
            <person name="Doudna J."/>
            <person name="Cate J.H.D."/>
            <person name="Banfield J.F."/>
        </authorList>
    </citation>
    <scope>NUCLEOTIDE SEQUENCE</scope>
    <source>
        <strain evidence="3">NC_groundwater_763_Ag_S-0.2um_68_21</strain>
    </source>
</reference>
<dbReference type="PANTHER" id="PTHR22911:SF137">
    <property type="entry name" value="SOLUTE CARRIER FAMILY 35 MEMBER G2-RELATED"/>
    <property type="match status" value="1"/>
</dbReference>
<feature type="transmembrane region" description="Helical" evidence="1">
    <location>
        <begin position="211"/>
        <end position="233"/>
    </location>
</feature>
<evidence type="ECO:0000313" key="4">
    <source>
        <dbReference type="Proteomes" id="UP000782312"/>
    </source>
</evidence>
<dbReference type="Pfam" id="PF00892">
    <property type="entry name" value="EamA"/>
    <property type="match status" value="2"/>
</dbReference>
<feature type="domain" description="EamA" evidence="2">
    <location>
        <begin position="3"/>
        <end position="136"/>
    </location>
</feature>
<dbReference type="EMBL" id="JACPUR010000024">
    <property type="protein sequence ID" value="MBI3128140.1"/>
    <property type="molecule type" value="Genomic_DNA"/>
</dbReference>
<proteinExistence type="predicted"/>
<name>A0A932MMY7_UNCTE</name>
<feature type="transmembrane region" description="Helical" evidence="1">
    <location>
        <begin position="95"/>
        <end position="114"/>
    </location>
</feature>
<dbReference type="GO" id="GO:0016020">
    <property type="term" value="C:membrane"/>
    <property type="evidence" value="ECO:0007669"/>
    <property type="project" value="InterPro"/>
</dbReference>
<evidence type="ECO:0000256" key="1">
    <source>
        <dbReference type="SAM" id="Phobius"/>
    </source>
</evidence>
<dbReference type="InterPro" id="IPR037185">
    <property type="entry name" value="EmrE-like"/>
</dbReference>
<keyword evidence="1" id="KW-1133">Transmembrane helix</keyword>
<feature type="transmembrane region" description="Helical" evidence="1">
    <location>
        <begin position="120"/>
        <end position="137"/>
    </location>
</feature>
<evidence type="ECO:0000313" key="3">
    <source>
        <dbReference type="EMBL" id="MBI3128140.1"/>
    </source>
</evidence>
<sequence length="287" mass="29979">MSRAVLLAVISSVCFSLTYIYSRIGTMGASSLLGGFISTSVVALFFLPWVAATVPASAYGDPRLLWFVGLGLFMPGLVRAIQVEGIKRIGAAPSGILRGLAPFVSTTLAVVLLGERPSPRVIAGTLAIIAGLVVLSIRPGELRSWNLAGVLLGLLATFTWSVRDVVIRYAQPGVAHEGLPIFVMSATSMLTMGLGCLVADREAFGRATRRGVTGFVLVGLASTGALTTLFAALRQGEVAVVTPIVSTQPLFVLLFAPILLRGMESITRLMVLGAVLIVLGGALIGMK</sequence>
<dbReference type="InterPro" id="IPR000620">
    <property type="entry name" value="EamA_dom"/>
</dbReference>
<organism evidence="3 4">
    <name type="scientific">Tectimicrobiota bacterium</name>
    <dbReference type="NCBI Taxonomy" id="2528274"/>
    <lineage>
        <taxon>Bacteria</taxon>
        <taxon>Pseudomonadati</taxon>
        <taxon>Nitrospinota/Tectimicrobiota group</taxon>
        <taxon>Candidatus Tectimicrobiota</taxon>
    </lineage>
</organism>
<feature type="transmembrane region" description="Helical" evidence="1">
    <location>
        <begin position="64"/>
        <end position="83"/>
    </location>
</feature>
<protein>
    <submittedName>
        <fullName evidence="3">DMT family transporter</fullName>
    </submittedName>
</protein>
<dbReference type="Proteomes" id="UP000782312">
    <property type="component" value="Unassembled WGS sequence"/>
</dbReference>
<feature type="transmembrane region" description="Helical" evidence="1">
    <location>
        <begin position="239"/>
        <end position="260"/>
    </location>
</feature>
<feature type="transmembrane region" description="Helical" evidence="1">
    <location>
        <begin position="181"/>
        <end position="199"/>
    </location>
</feature>
<accession>A0A932MMY7</accession>
<evidence type="ECO:0000259" key="2">
    <source>
        <dbReference type="Pfam" id="PF00892"/>
    </source>
</evidence>
<dbReference type="PANTHER" id="PTHR22911">
    <property type="entry name" value="ACYL-MALONYL CONDENSING ENZYME-RELATED"/>
    <property type="match status" value="1"/>
</dbReference>
<gene>
    <name evidence="3" type="ORF">HYZ11_11095</name>
</gene>
<dbReference type="SUPFAM" id="SSF103481">
    <property type="entry name" value="Multidrug resistance efflux transporter EmrE"/>
    <property type="match status" value="2"/>
</dbReference>
<feature type="transmembrane region" description="Helical" evidence="1">
    <location>
        <begin position="6"/>
        <end position="24"/>
    </location>
</feature>
<feature type="transmembrane region" description="Helical" evidence="1">
    <location>
        <begin position="144"/>
        <end position="161"/>
    </location>
</feature>
<feature type="transmembrane region" description="Helical" evidence="1">
    <location>
        <begin position="269"/>
        <end position="286"/>
    </location>
</feature>
<dbReference type="AlphaFoldDB" id="A0A932MMY7"/>
<feature type="domain" description="EamA" evidence="2">
    <location>
        <begin position="148"/>
        <end position="284"/>
    </location>
</feature>
<comment type="caution">
    <text evidence="3">The sequence shown here is derived from an EMBL/GenBank/DDBJ whole genome shotgun (WGS) entry which is preliminary data.</text>
</comment>